<dbReference type="InterPro" id="IPR003870">
    <property type="entry name" value="DUF222"/>
</dbReference>
<dbReference type="Pfam" id="PF02720">
    <property type="entry name" value="DUF222"/>
    <property type="match status" value="1"/>
</dbReference>
<feature type="compositionally biased region" description="Low complexity" evidence="1">
    <location>
        <begin position="369"/>
        <end position="379"/>
    </location>
</feature>
<proteinExistence type="predicted"/>
<evidence type="ECO:0000256" key="1">
    <source>
        <dbReference type="SAM" id="MobiDB-lite"/>
    </source>
</evidence>
<dbReference type="Proteomes" id="UP000092582">
    <property type="component" value="Chromosome 1"/>
</dbReference>
<feature type="region of interest" description="Disordered" evidence="1">
    <location>
        <begin position="365"/>
        <end position="415"/>
    </location>
</feature>
<evidence type="ECO:0000313" key="3">
    <source>
        <dbReference type="EMBL" id="ANP71157.1"/>
    </source>
</evidence>
<feature type="domain" description="DUF222" evidence="2">
    <location>
        <begin position="100"/>
        <end position="376"/>
    </location>
</feature>
<feature type="region of interest" description="Disordered" evidence="1">
    <location>
        <begin position="1"/>
        <end position="27"/>
    </location>
</feature>
<organism evidence="3 4">
    <name type="scientific">Cryobacterium arcticum</name>
    <dbReference type="NCBI Taxonomy" id="670052"/>
    <lineage>
        <taxon>Bacteria</taxon>
        <taxon>Bacillati</taxon>
        <taxon>Actinomycetota</taxon>
        <taxon>Actinomycetes</taxon>
        <taxon>Micrococcales</taxon>
        <taxon>Microbacteriaceae</taxon>
        <taxon>Cryobacterium</taxon>
    </lineage>
</organism>
<dbReference type="AlphaFoldDB" id="A0A1B1BF28"/>
<keyword evidence="4" id="KW-1185">Reference proteome</keyword>
<reference evidence="3 4" key="1">
    <citation type="submission" date="2016-06" db="EMBL/GenBank/DDBJ databases">
        <title>Genome sequencing of Cryobacterium arcticum PAMC 27867.</title>
        <authorList>
            <person name="Lee J."/>
            <person name="Kim O.-S."/>
        </authorList>
    </citation>
    <scope>NUCLEOTIDE SEQUENCE [LARGE SCALE GENOMIC DNA]</scope>
    <source>
        <strain evidence="3 4">PAMC 27867</strain>
    </source>
</reference>
<dbReference type="KEGG" id="cart:PA27867_0183"/>
<dbReference type="OrthoDB" id="3261064at2"/>
<feature type="compositionally biased region" description="Low complexity" evidence="1">
    <location>
        <begin position="266"/>
        <end position="275"/>
    </location>
</feature>
<feature type="compositionally biased region" description="Acidic residues" evidence="1">
    <location>
        <begin position="16"/>
        <end position="27"/>
    </location>
</feature>
<feature type="region of interest" description="Disordered" evidence="1">
    <location>
        <begin position="266"/>
        <end position="291"/>
    </location>
</feature>
<name>A0A1B1BF28_9MICO</name>
<accession>A0A1B1BF28</accession>
<dbReference type="STRING" id="670052.PA27867_0183"/>
<dbReference type="EMBL" id="CP016282">
    <property type="protein sequence ID" value="ANP71157.1"/>
    <property type="molecule type" value="Genomic_DNA"/>
</dbReference>
<sequence length="415" mass="44221">MPMATSNATPGSTPDDSPDDTSDGFSEDYVDPVAEAISAVIDPLVENEKVIAAGYAERIRLLAQLDGLGHDRRIIAGLAGDPLESGRNDIDTQNHGPAWDDEELARRSMAAEVGFALRMSSQTAGMMIFDAARLVAQLPRFHRALTEGRIGWGHALRMLEVTAALPVDLPEHVLPTLEEMVLPAAEKLSASKFAKVARQIMESLHPIPLQERVDAGVKERRVVLRPDINGMSWLNAYLKADEAQAIYERLTQIAKTLDDDDAAADATACGAGDAPAPEPAPALKPGAARDPEPIVCRTRDQRRADAYRDLLLDGVGADGKLGRGIHGTVNITIPVLTLLDQGDQPAILDGYGPIDLDTARRLAGKRRVSSASSPTRTPAAPSPSGAPPTTRPRTCGATFRSATKPVRSRAATAVP</sequence>
<evidence type="ECO:0000313" key="4">
    <source>
        <dbReference type="Proteomes" id="UP000092582"/>
    </source>
</evidence>
<gene>
    <name evidence="3" type="ORF">PA27867_0183</name>
</gene>
<feature type="compositionally biased region" description="Pro residues" evidence="1">
    <location>
        <begin position="380"/>
        <end position="390"/>
    </location>
</feature>
<protein>
    <recommendedName>
        <fullName evidence="2">DUF222 domain-containing protein</fullName>
    </recommendedName>
</protein>
<evidence type="ECO:0000259" key="2">
    <source>
        <dbReference type="Pfam" id="PF02720"/>
    </source>
</evidence>